<organism evidence="2 3">
    <name type="scientific">Lacticaseibacillus nasuensis JCM 17158</name>
    <dbReference type="NCBI Taxonomy" id="1291734"/>
    <lineage>
        <taxon>Bacteria</taxon>
        <taxon>Bacillati</taxon>
        <taxon>Bacillota</taxon>
        <taxon>Bacilli</taxon>
        <taxon>Lactobacillales</taxon>
        <taxon>Lactobacillaceae</taxon>
        <taxon>Lacticaseibacillus</taxon>
    </lineage>
</organism>
<accession>A0A0R1JVJ2</accession>
<dbReference type="InterPro" id="IPR021324">
    <property type="entry name" value="DUF2929"/>
</dbReference>
<dbReference type="PATRIC" id="fig|1291734.4.peg.1155"/>
<dbReference type="Pfam" id="PF11151">
    <property type="entry name" value="DUF2929"/>
    <property type="match status" value="1"/>
</dbReference>
<proteinExistence type="predicted"/>
<reference evidence="2 3" key="1">
    <citation type="journal article" date="2015" name="Genome Announc.">
        <title>Expanding the biotechnology potential of lactobacilli through comparative genomics of 213 strains and associated genera.</title>
        <authorList>
            <person name="Sun Z."/>
            <person name="Harris H.M."/>
            <person name="McCann A."/>
            <person name="Guo C."/>
            <person name="Argimon S."/>
            <person name="Zhang W."/>
            <person name="Yang X."/>
            <person name="Jeffery I.B."/>
            <person name="Cooney J.C."/>
            <person name="Kagawa T.F."/>
            <person name="Liu W."/>
            <person name="Song Y."/>
            <person name="Salvetti E."/>
            <person name="Wrobel A."/>
            <person name="Rasinkangas P."/>
            <person name="Parkhill J."/>
            <person name="Rea M.C."/>
            <person name="O'Sullivan O."/>
            <person name="Ritari J."/>
            <person name="Douillard F.P."/>
            <person name="Paul Ross R."/>
            <person name="Yang R."/>
            <person name="Briner A.E."/>
            <person name="Felis G.E."/>
            <person name="de Vos W.M."/>
            <person name="Barrangou R."/>
            <person name="Klaenhammer T.R."/>
            <person name="Caufield P.W."/>
            <person name="Cui Y."/>
            <person name="Zhang H."/>
            <person name="O'Toole P.W."/>
        </authorList>
    </citation>
    <scope>NUCLEOTIDE SEQUENCE [LARGE SCALE GENOMIC DNA]</scope>
    <source>
        <strain evidence="2 3">JCM 17158</strain>
    </source>
</reference>
<dbReference type="AlphaFoldDB" id="A0A0R1JVJ2"/>
<keyword evidence="1" id="KW-1133">Transmembrane helix</keyword>
<evidence type="ECO:0008006" key="4">
    <source>
        <dbReference type="Google" id="ProtNLM"/>
    </source>
</evidence>
<feature type="transmembrane region" description="Helical" evidence="1">
    <location>
        <begin position="32"/>
        <end position="51"/>
    </location>
</feature>
<sequence>MTLFWGIILGQVAGFLIGALSGASYDPATSAIVSVVFVLILFTLPAIMNHYTPKPAQAKSDDQ</sequence>
<keyword evidence="1" id="KW-0472">Membrane</keyword>
<evidence type="ECO:0000313" key="3">
    <source>
        <dbReference type="Proteomes" id="UP000051804"/>
    </source>
</evidence>
<evidence type="ECO:0000256" key="1">
    <source>
        <dbReference type="SAM" id="Phobius"/>
    </source>
</evidence>
<evidence type="ECO:0000313" key="2">
    <source>
        <dbReference type="EMBL" id="KRK73267.1"/>
    </source>
</evidence>
<keyword evidence="3" id="KW-1185">Reference proteome</keyword>
<gene>
    <name evidence="2" type="ORF">FD02_GL001125</name>
</gene>
<protein>
    <recommendedName>
        <fullName evidence="4">DUF2929 family protein</fullName>
    </recommendedName>
</protein>
<dbReference type="Proteomes" id="UP000051804">
    <property type="component" value="Unassembled WGS sequence"/>
</dbReference>
<keyword evidence="1" id="KW-0812">Transmembrane</keyword>
<dbReference type="EMBL" id="AZDJ01000013">
    <property type="protein sequence ID" value="KRK73267.1"/>
    <property type="molecule type" value="Genomic_DNA"/>
</dbReference>
<name>A0A0R1JVJ2_9LACO</name>
<dbReference type="STRING" id="1291734.FD02_GL001125"/>
<comment type="caution">
    <text evidence="2">The sequence shown here is derived from an EMBL/GenBank/DDBJ whole genome shotgun (WGS) entry which is preliminary data.</text>
</comment>